<dbReference type="PANTHER" id="PTHR48407:SF1">
    <property type="entry name" value="CRANIOFACIAL DEVELOPMENT PROTEIN 1"/>
    <property type="match status" value="1"/>
</dbReference>
<evidence type="ECO:0000313" key="3">
    <source>
        <dbReference type="EMBL" id="GMI04343.1"/>
    </source>
</evidence>
<protein>
    <recommendedName>
        <fullName evidence="2">BCNT-C domain-containing protein</fullName>
    </recommendedName>
</protein>
<feature type="compositionally biased region" description="Low complexity" evidence="1">
    <location>
        <begin position="57"/>
        <end position="71"/>
    </location>
</feature>
<feature type="region of interest" description="Disordered" evidence="1">
    <location>
        <begin position="221"/>
        <end position="240"/>
    </location>
</feature>
<feature type="compositionally biased region" description="Acidic residues" evidence="1">
    <location>
        <begin position="7"/>
        <end position="26"/>
    </location>
</feature>
<evidence type="ECO:0000256" key="1">
    <source>
        <dbReference type="SAM" id="MobiDB-lite"/>
    </source>
</evidence>
<reference evidence="4" key="1">
    <citation type="journal article" date="2023" name="Commun. Biol.">
        <title>Genome analysis of Parmales, the sister group of diatoms, reveals the evolutionary specialization of diatoms from phago-mixotrophs to photoautotrophs.</title>
        <authorList>
            <person name="Ban H."/>
            <person name="Sato S."/>
            <person name="Yoshikawa S."/>
            <person name="Yamada K."/>
            <person name="Nakamura Y."/>
            <person name="Ichinomiya M."/>
            <person name="Sato N."/>
            <person name="Blanc-Mathieu R."/>
            <person name="Endo H."/>
            <person name="Kuwata A."/>
            <person name="Ogata H."/>
        </authorList>
    </citation>
    <scope>NUCLEOTIDE SEQUENCE [LARGE SCALE GENOMIC DNA]</scope>
    <source>
        <strain evidence="4">NIES 3699</strain>
    </source>
</reference>
<dbReference type="Pfam" id="PF07572">
    <property type="entry name" value="BCNT"/>
    <property type="match status" value="1"/>
</dbReference>
<organism evidence="3 4">
    <name type="scientific">Triparma verrucosa</name>
    <dbReference type="NCBI Taxonomy" id="1606542"/>
    <lineage>
        <taxon>Eukaryota</taxon>
        <taxon>Sar</taxon>
        <taxon>Stramenopiles</taxon>
        <taxon>Ochrophyta</taxon>
        <taxon>Bolidophyceae</taxon>
        <taxon>Parmales</taxon>
        <taxon>Triparmaceae</taxon>
        <taxon>Triparma</taxon>
    </lineage>
</organism>
<comment type="caution">
    <text evidence="3">The sequence shown here is derived from an EMBL/GenBank/DDBJ whole genome shotgun (WGS) entry which is preliminary data.</text>
</comment>
<gene>
    <name evidence="3" type="ORF">TrVE_jg9465</name>
</gene>
<dbReference type="InterPro" id="IPR027124">
    <property type="entry name" value="Swc5/CFDP1/2"/>
</dbReference>
<feature type="region of interest" description="Disordered" evidence="1">
    <location>
        <begin position="109"/>
        <end position="132"/>
    </location>
</feature>
<accession>A0A9W7F7P4</accession>
<name>A0A9W7F7P4_9STRA</name>
<sequence>MSNPADSDTDPEDEDYVLEPTSEDDEIKTTSLVQEKPQGISDTNRSKVDDLWSEMNGLSSTSSSTAGATGLQKKKSKKSSKDGSKKVSKKSKAQSKILKQMFGSTIASTLTSSSHINPLKKSKLPSTSFSLPSKKIEKTTRRFAGKDITVTRTILSTSPPPTSSVDAVLSTLKGPQKLTTIGKTAIDWDNMKESSGLSSDIEKGAEKGFLDRKDFLNRVDGRRFEIEKEEREKKRNKRGR</sequence>
<keyword evidence="4" id="KW-1185">Reference proteome</keyword>
<evidence type="ECO:0000313" key="4">
    <source>
        <dbReference type="Proteomes" id="UP001165160"/>
    </source>
</evidence>
<feature type="domain" description="BCNT-C" evidence="2">
    <location>
        <begin position="159"/>
        <end position="237"/>
    </location>
</feature>
<feature type="compositionally biased region" description="Basic and acidic residues" evidence="1">
    <location>
        <begin position="221"/>
        <end position="233"/>
    </location>
</feature>
<dbReference type="PROSITE" id="PS51279">
    <property type="entry name" value="BCNT_C"/>
    <property type="match status" value="1"/>
</dbReference>
<dbReference type="EMBL" id="BRXX01000315">
    <property type="protein sequence ID" value="GMI04343.1"/>
    <property type="molecule type" value="Genomic_DNA"/>
</dbReference>
<dbReference type="AlphaFoldDB" id="A0A9W7F7P4"/>
<proteinExistence type="predicted"/>
<dbReference type="PANTHER" id="PTHR48407">
    <property type="entry name" value="CRANIOFACIAL DEVELOPMENT PROTEIN 1"/>
    <property type="match status" value="1"/>
</dbReference>
<evidence type="ECO:0000259" key="2">
    <source>
        <dbReference type="PROSITE" id="PS51279"/>
    </source>
</evidence>
<feature type="region of interest" description="Disordered" evidence="1">
    <location>
        <begin position="1"/>
        <end position="95"/>
    </location>
</feature>
<dbReference type="Proteomes" id="UP001165160">
    <property type="component" value="Unassembled WGS sequence"/>
</dbReference>
<dbReference type="InterPro" id="IPR011421">
    <property type="entry name" value="BCNT-C"/>
</dbReference>